<dbReference type="EMBL" id="WNYA01043950">
    <property type="protein sequence ID" value="KAG8536415.1"/>
    <property type="molecule type" value="Genomic_DNA"/>
</dbReference>
<organism evidence="1 2">
    <name type="scientific">Engystomops pustulosus</name>
    <name type="common">Tungara frog</name>
    <name type="synonym">Physalaemus pustulosus</name>
    <dbReference type="NCBI Taxonomy" id="76066"/>
    <lineage>
        <taxon>Eukaryota</taxon>
        <taxon>Metazoa</taxon>
        <taxon>Chordata</taxon>
        <taxon>Craniata</taxon>
        <taxon>Vertebrata</taxon>
        <taxon>Euteleostomi</taxon>
        <taxon>Amphibia</taxon>
        <taxon>Batrachia</taxon>
        <taxon>Anura</taxon>
        <taxon>Neobatrachia</taxon>
        <taxon>Hyloidea</taxon>
        <taxon>Leptodactylidae</taxon>
        <taxon>Leiuperinae</taxon>
        <taxon>Engystomops</taxon>
    </lineage>
</organism>
<name>A0AAV6YNQ0_ENGPU</name>
<proteinExistence type="predicted"/>
<keyword evidence="2" id="KW-1185">Reference proteome</keyword>
<dbReference type="Proteomes" id="UP000824782">
    <property type="component" value="Unassembled WGS sequence"/>
</dbReference>
<dbReference type="AlphaFoldDB" id="A0AAV6YNQ0"/>
<accession>A0AAV6YNQ0</accession>
<evidence type="ECO:0000313" key="2">
    <source>
        <dbReference type="Proteomes" id="UP000824782"/>
    </source>
</evidence>
<reference evidence="1" key="1">
    <citation type="thesis" date="2020" institute="ProQuest LLC" country="789 East Eisenhower Parkway, Ann Arbor, MI, USA">
        <title>Comparative Genomics and Chromosome Evolution.</title>
        <authorList>
            <person name="Mudd A.B."/>
        </authorList>
    </citation>
    <scope>NUCLEOTIDE SEQUENCE</scope>
    <source>
        <strain evidence="1">237g6f4</strain>
        <tissue evidence="1">Blood</tissue>
    </source>
</reference>
<gene>
    <name evidence="1" type="ORF">GDO81_026401</name>
</gene>
<evidence type="ECO:0000313" key="1">
    <source>
        <dbReference type="EMBL" id="KAG8536415.1"/>
    </source>
</evidence>
<sequence length="88" mass="9147">MTDSVLIIHIVCPCETQVPHKRLTCKLDGCGISAAVPEQPKDRCGGGGGGGSDFYLPLPKFKSPLVMCHCSKGILYGVQKLGGGGMSV</sequence>
<comment type="caution">
    <text evidence="1">The sequence shown here is derived from an EMBL/GenBank/DDBJ whole genome shotgun (WGS) entry which is preliminary data.</text>
</comment>
<protein>
    <submittedName>
        <fullName evidence="1">Uncharacterized protein</fullName>
    </submittedName>
</protein>